<dbReference type="SMART" id="SM00829">
    <property type="entry name" value="PKS_ER"/>
    <property type="match status" value="1"/>
</dbReference>
<organism evidence="7 8">
    <name type="scientific">Aeromicrobium marinum DSM 15272</name>
    <dbReference type="NCBI Taxonomy" id="585531"/>
    <lineage>
        <taxon>Bacteria</taxon>
        <taxon>Bacillati</taxon>
        <taxon>Actinomycetota</taxon>
        <taxon>Actinomycetes</taxon>
        <taxon>Propionibacteriales</taxon>
        <taxon>Nocardioidaceae</taxon>
        <taxon>Aeromicrobium</taxon>
    </lineage>
</organism>
<keyword evidence="4" id="KW-0560">Oxidoreductase</keyword>
<accession>E2S9Z4</accession>
<dbReference type="GO" id="GO:0008270">
    <property type="term" value="F:zinc ion binding"/>
    <property type="evidence" value="ECO:0007669"/>
    <property type="project" value="InterPro"/>
</dbReference>
<sequence>MGPMRATLLHSPRDIRLDDVPDAALVLDTDAVVRVVASCICGSDLWPYRGVHDVRKPQRIGHEFVGIVEQVGADVSTVQPGDFVIAPFTFSDNTCALCERGVHTSCTNGGMWGLRDKQGHDVDGGQGEFVRIPWADGTLVATPSEPSAEMIPHLLTLSDVFPTGHHAAVSAGVKAGSTVAVVGDGAVGLSAVLAAKRLGAARIVAMSRHDDRQQVARSFGADEIVAERGKEGAKTVREMLDGIGADHVLECVGTKDSMAQAIACARPGGRIGYVGVPHDVELNVPAMFGRNIGIAGGIAPVRAYLGELLPDVLDGTVAPGAVFDLTVPLDQVAEGYRAMDERTAIKTMLTI</sequence>
<dbReference type="PANTHER" id="PTHR42813">
    <property type="entry name" value="ZINC-TYPE ALCOHOL DEHYDROGENASE-LIKE"/>
    <property type="match status" value="1"/>
</dbReference>
<dbReference type="Proteomes" id="UP000003111">
    <property type="component" value="Unassembled WGS sequence"/>
</dbReference>
<dbReference type="InterPro" id="IPR011032">
    <property type="entry name" value="GroES-like_sf"/>
</dbReference>
<evidence type="ECO:0000256" key="1">
    <source>
        <dbReference type="ARBA" id="ARBA00001947"/>
    </source>
</evidence>
<dbReference type="HOGENOM" id="CLU_026673_11_3_11"/>
<evidence type="ECO:0000259" key="6">
    <source>
        <dbReference type="SMART" id="SM00829"/>
    </source>
</evidence>
<dbReference type="SUPFAM" id="SSF51735">
    <property type="entry name" value="NAD(P)-binding Rossmann-fold domains"/>
    <property type="match status" value="1"/>
</dbReference>
<evidence type="ECO:0000256" key="5">
    <source>
        <dbReference type="RuleBase" id="RU361277"/>
    </source>
</evidence>
<dbReference type="Gene3D" id="3.90.180.10">
    <property type="entry name" value="Medium-chain alcohol dehydrogenases, catalytic domain"/>
    <property type="match status" value="1"/>
</dbReference>
<dbReference type="CDD" id="cd08287">
    <property type="entry name" value="FDH_like_ADH3"/>
    <property type="match status" value="1"/>
</dbReference>
<evidence type="ECO:0000256" key="3">
    <source>
        <dbReference type="ARBA" id="ARBA00022833"/>
    </source>
</evidence>
<comment type="caution">
    <text evidence="7">The sequence shown here is derived from an EMBL/GenBank/DDBJ whole genome shotgun (WGS) entry which is preliminary data.</text>
</comment>
<reference evidence="7" key="1">
    <citation type="submission" date="2010-08" db="EMBL/GenBank/DDBJ databases">
        <authorList>
            <person name="Muzny D."/>
            <person name="Qin X."/>
            <person name="Buhay C."/>
            <person name="Dugan-Rocha S."/>
            <person name="Ding Y."/>
            <person name="Chen G."/>
            <person name="Hawes A."/>
            <person name="Holder M."/>
            <person name="Jhangiani S."/>
            <person name="Johnson A."/>
            <person name="Khan Z."/>
            <person name="Li Z."/>
            <person name="Liu W."/>
            <person name="Liu X."/>
            <person name="Perez L."/>
            <person name="Shen H."/>
            <person name="Wang Q."/>
            <person name="Watt J."/>
            <person name="Xi L."/>
            <person name="Xin Y."/>
            <person name="Zhou J."/>
            <person name="Deng J."/>
            <person name="Jiang H."/>
            <person name="Liu Y."/>
            <person name="Qu J."/>
            <person name="Song X.-Z."/>
            <person name="Zhang L."/>
            <person name="Villasana D."/>
            <person name="Johnson A."/>
            <person name="Liu J."/>
            <person name="Liyanage D."/>
            <person name="Lorensuhewa L."/>
            <person name="Robinson T."/>
            <person name="Song A."/>
            <person name="Song B.-B."/>
            <person name="Dinh H."/>
            <person name="Thornton R."/>
            <person name="Coyle M."/>
            <person name="Francisco L."/>
            <person name="Jackson L."/>
            <person name="Javaid M."/>
            <person name="Korchina V."/>
            <person name="Kovar C."/>
            <person name="Mata R."/>
            <person name="Mathew T."/>
            <person name="Ngo R."/>
            <person name="Nguyen L."/>
            <person name="Nguyen N."/>
            <person name="Okwuonu G."/>
            <person name="Ongeri F."/>
            <person name="Pham C."/>
            <person name="Simmons D."/>
            <person name="Wilczek-Boney K."/>
            <person name="Hale W."/>
            <person name="Jakkamsetti A."/>
            <person name="Pham P."/>
            <person name="Ruth R."/>
            <person name="San Lucas F."/>
            <person name="Warren J."/>
            <person name="Zhang J."/>
            <person name="Zhao Z."/>
            <person name="Zhou C."/>
            <person name="Zhu D."/>
            <person name="Lee S."/>
            <person name="Bess C."/>
            <person name="Blankenburg K."/>
            <person name="Forbes L."/>
            <person name="Fu Q."/>
            <person name="Gubbala S."/>
            <person name="Hirani K."/>
            <person name="Jayaseelan J.C."/>
            <person name="Lara F."/>
            <person name="Munidasa M."/>
            <person name="Palculict T."/>
            <person name="Patil S."/>
            <person name="Pu L.-L."/>
            <person name="Saada N."/>
            <person name="Tang L."/>
            <person name="Weissenberger G."/>
            <person name="Zhu Y."/>
            <person name="Hemphill L."/>
            <person name="Shang Y."/>
            <person name="Youmans B."/>
            <person name="Ayvaz T."/>
            <person name="Ross M."/>
            <person name="Santibanez J."/>
            <person name="Aqrawi P."/>
            <person name="Gross S."/>
            <person name="Joshi V."/>
            <person name="Fowler G."/>
            <person name="Nazareth L."/>
            <person name="Reid J."/>
            <person name="Worley K."/>
            <person name="Petrosino J."/>
            <person name="Highlander S."/>
            <person name="Gibbs R."/>
        </authorList>
    </citation>
    <scope>NUCLEOTIDE SEQUENCE [LARGE SCALE GENOMIC DNA]</scope>
    <source>
        <strain evidence="7">DSM 15272</strain>
    </source>
</reference>
<dbReference type="InterPro" id="IPR020843">
    <property type="entry name" value="ER"/>
</dbReference>
<feature type="domain" description="Enoyl reductase (ER)" evidence="6">
    <location>
        <begin position="10"/>
        <end position="349"/>
    </location>
</feature>
<evidence type="ECO:0000256" key="2">
    <source>
        <dbReference type="ARBA" id="ARBA00022723"/>
    </source>
</evidence>
<dbReference type="PANTHER" id="PTHR42813:SF2">
    <property type="entry name" value="DEHYDROGENASE, ZINC-CONTAINING, PUTATIVE (AFU_ORTHOLOGUE AFUA_2G02810)-RELATED"/>
    <property type="match status" value="1"/>
</dbReference>
<dbReference type="Pfam" id="PF00107">
    <property type="entry name" value="ADH_zinc_N"/>
    <property type="match status" value="1"/>
</dbReference>
<comment type="similarity">
    <text evidence="5">Belongs to the zinc-containing alcohol dehydrogenase family.</text>
</comment>
<dbReference type="Gene3D" id="3.40.50.720">
    <property type="entry name" value="NAD(P)-binding Rossmann-like Domain"/>
    <property type="match status" value="1"/>
</dbReference>
<evidence type="ECO:0000313" key="8">
    <source>
        <dbReference type="Proteomes" id="UP000003111"/>
    </source>
</evidence>
<gene>
    <name evidence="7" type="ORF">HMPREF0063_10784</name>
</gene>
<dbReference type="InterPro" id="IPR036291">
    <property type="entry name" value="NAD(P)-bd_dom_sf"/>
</dbReference>
<comment type="cofactor">
    <cofactor evidence="1 5">
        <name>Zn(2+)</name>
        <dbReference type="ChEBI" id="CHEBI:29105"/>
    </cofactor>
</comment>
<evidence type="ECO:0000313" key="7">
    <source>
        <dbReference type="EMBL" id="EFQ84068.1"/>
    </source>
</evidence>
<keyword evidence="3 5" id="KW-0862">Zinc</keyword>
<proteinExistence type="inferred from homology"/>
<keyword evidence="8" id="KW-1185">Reference proteome</keyword>
<evidence type="ECO:0000256" key="4">
    <source>
        <dbReference type="ARBA" id="ARBA00023002"/>
    </source>
</evidence>
<dbReference type="EMBL" id="ACLF03000003">
    <property type="protein sequence ID" value="EFQ84068.1"/>
    <property type="molecule type" value="Genomic_DNA"/>
</dbReference>
<dbReference type="Pfam" id="PF08240">
    <property type="entry name" value="ADH_N"/>
    <property type="match status" value="1"/>
</dbReference>
<dbReference type="STRING" id="585531.HMPREF0063_10784"/>
<dbReference type="InterPro" id="IPR002328">
    <property type="entry name" value="ADH_Zn_CS"/>
</dbReference>
<keyword evidence="2 5" id="KW-0479">Metal-binding</keyword>
<dbReference type="InterPro" id="IPR013149">
    <property type="entry name" value="ADH-like_C"/>
</dbReference>
<dbReference type="PROSITE" id="PS00059">
    <property type="entry name" value="ADH_ZINC"/>
    <property type="match status" value="1"/>
</dbReference>
<protein>
    <submittedName>
        <fullName evidence="7">GroES-like protein</fullName>
    </submittedName>
</protein>
<dbReference type="eggNOG" id="COG1063">
    <property type="taxonomic scope" value="Bacteria"/>
</dbReference>
<name>E2S9Z4_9ACTN</name>
<dbReference type="AlphaFoldDB" id="E2S9Z4"/>
<dbReference type="SUPFAM" id="SSF50129">
    <property type="entry name" value="GroES-like"/>
    <property type="match status" value="1"/>
</dbReference>
<dbReference type="GO" id="GO:0016491">
    <property type="term" value="F:oxidoreductase activity"/>
    <property type="evidence" value="ECO:0007669"/>
    <property type="project" value="UniProtKB-KW"/>
</dbReference>
<dbReference type="InterPro" id="IPR013154">
    <property type="entry name" value="ADH-like_N"/>
</dbReference>